<dbReference type="GO" id="GO:0005886">
    <property type="term" value="C:plasma membrane"/>
    <property type="evidence" value="ECO:0007669"/>
    <property type="project" value="UniProtKB-SubCell"/>
</dbReference>
<evidence type="ECO:0000256" key="1">
    <source>
        <dbReference type="ARBA" id="ARBA00004651"/>
    </source>
</evidence>
<evidence type="ECO:0008006" key="9">
    <source>
        <dbReference type="Google" id="ProtNLM"/>
    </source>
</evidence>
<evidence type="ECO:0000313" key="7">
    <source>
        <dbReference type="EMBL" id="KGO91168.1"/>
    </source>
</evidence>
<evidence type="ECO:0000256" key="5">
    <source>
        <dbReference type="ARBA" id="ARBA00023136"/>
    </source>
</evidence>
<feature type="transmembrane region" description="Helical" evidence="6">
    <location>
        <begin position="399"/>
        <end position="417"/>
    </location>
</feature>
<dbReference type="InterPro" id="IPR002528">
    <property type="entry name" value="MATE_fam"/>
</dbReference>
<dbReference type="AlphaFoldDB" id="A0A0A2MIB9"/>
<comment type="subcellular location">
    <subcellularLocation>
        <location evidence="1">Cell membrane</location>
        <topology evidence="1">Multi-pass membrane protein</topology>
    </subcellularLocation>
</comment>
<feature type="transmembrane region" description="Helical" evidence="6">
    <location>
        <begin position="370"/>
        <end position="393"/>
    </location>
</feature>
<name>A0A0A2MIB9_9FLAO</name>
<dbReference type="eggNOG" id="COG2244">
    <property type="taxonomic scope" value="Bacteria"/>
</dbReference>
<dbReference type="PANTHER" id="PTHR30250:SF11">
    <property type="entry name" value="O-ANTIGEN TRANSPORTER-RELATED"/>
    <property type="match status" value="1"/>
</dbReference>
<feature type="transmembrane region" description="Helical" evidence="6">
    <location>
        <begin position="127"/>
        <end position="151"/>
    </location>
</feature>
<keyword evidence="5 6" id="KW-0472">Membrane</keyword>
<dbReference type="Proteomes" id="UP000030111">
    <property type="component" value="Unassembled WGS sequence"/>
</dbReference>
<dbReference type="RefSeq" id="WP_026992622.1">
    <property type="nucleotide sequence ID" value="NZ_JRLY01000024.1"/>
</dbReference>
<dbReference type="InterPro" id="IPR050833">
    <property type="entry name" value="Poly_Biosynth_Transport"/>
</dbReference>
<dbReference type="PANTHER" id="PTHR30250">
    <property type="entry name" value="PST FAMILY PREDICTED COLANIC ACID TRANSPORTER"/>
    <property type="match status" value="1"/>
</dbReference>
<feature type="transmembrane region" description="Helical" evidence="6">
    <location>
        <begin position="308"/>
        <end position="331"/>
    </location>
</feature>
<evidence type="ECO:0000256" key="6">
    <source>
        <dbReference type="SAM" id="Phobius"/>
    </source>
</evidence>
<feature type="transmembrane region" description="Helical" evidence="6">
    <location>
        <begin position="269"/>
        <end position="287"/>
    </location>
</feature>
<accession>A0A0A2MIB9</accession>
<dbReference type="STRING" id="1121898.GCA_000422725_02249"/>
<feature type="transmembrane region" description="Helical" evidence="6">
    <location>
        <begin position="186"/>
        <end position="208"/>
    </location>
</feature>
<organism evidence="7 8">
    <name type="scientific">Flavobacterium subsaxonicum WB 4.1-42 = DSM 21790</name>
    <dbReference type="NCBI Taxonomy" id="1121898"/>
    <lineage>
        <taxon>Bacteria</taxon>
        <taxon>Pseudomonadati</taxon>
        <taxon>Bacteroidota</taxon>
        <taxon>Flavobacteriia</taxon>
        <taxon>Flavobacteriales</taxon>
        <taxon>Flavobacteriaceae</taxon>
        <taxon>Flavobacterium</taxon>
    </lineage>
</organism>
<dbReference type="OrthoDB" id="824226at2"/>
<comment type="caution">
    <text evidence="7">The sequence shown here is derived from an EMBL/GenBank/DDBJ whole genome shotgun (WGS) entry which is preliminary data.</text>
</comment>
<gene>
    <name evidence="7" type="ORF">Q766_19590</name>
</gene>
<dbReference type="Pfam" id="PF01554">
    <property type="entry name" value="MatE"/>
    <property type="match status" value="1"/>
</dbReference>
<sequence>MIKKLLADKEGLKNTISKVGITFFLRMFGMALSFVSLWIMTNYFGKSVYGMYSLSLTILQLTGMFFGLGVPNAFVSFTGGFNSHEMSRGLLIKCIKLALLASLLPIVVFSAGAGIISSYIFEKPDLYPYLLVVALGVPFFILHEIICFYFIAVKRIVIYGLFIFILPHLFFITMAISLYYSGGSDYFTFLAFVAAYILTVTIGLIIIFGKRPKIEFPHLTNSDIFRKSFPMMISGLFLVLLNWTDMLMLGRSVSADEIGIYNSAFRIGYLSLFFVAAMNVVILPSVSELYHQKDMVKMKKVVNRSTQLVILLTLPLALVLIFFGEFILSLLGKGLDGGSTTLTLITLGGLFNAMTGNVDQILNMTGNQKMVSILFFFGFVLNVILNLFLIPAYGIEGAATSSLITNIIVNTAFVIIIKKKLGFYTFI</sequence>
<keyword evidence="3 6" id="KW-0812">Transmembrane</keyword>
<dbReference type="GO" id="GO:0015297">
    <property type="term" value="F:antiporter activity"/>
    <property type="evidence" value="ECO:0007669"/>
    <property type="project" value="InterPro"/>
</dbReference>
<feature type="transmembrane region" description="Helical" evidence="6">
    <location>
        <begin position="52"/>
        <end position="77"/>
    </location>
</feature>
<evidence type="ECO:0000256" key="4">
    <source>
        <dbReference type="ARBA" id="ARBA00022989"/>
    </source>
</evidence>
<feature type="transmembrane region" description="Helical" evidence="6">
    <location>
        <begin position="97"/>
        <end position="121"/>
    </location>
</feature>
<dbReference type="GO" id="GO:0042910">
    <property type="term" value="F:xenobiotic transmembrane transporter activity"/>
    <property type="evidence" value="ECO:0007669"/>
    <property type="project" value="InterPro"/>
</dbReference>
<feature type="transmembrane region" description="Helical" evidence="6">
    <location>
        <begin position="158"/>
        <end position="180"/>
    </location>
</feature>
<feature type="transmembrane region" description="Helical" evidence="6">
    <location>
        <begin position="229"/>
        <end position="249"/>
    </location>
</feature>
<reference evidence="7 8" key="1">
    <citation type="submission" date="2013-09" db="EMBL/GenBank/DDBJ databases">
        <authorList>
            <person name="Zeng Z."/>
            <person name="Chen C."/>
        </authorList>
    </citation>
    <scope>NUCLEOTIDE SEQUENCE [LARGE SCALE GENOMIC DNA]</scope>
    <source>
        <strain evidence="7 8">WB 4.1-42</strain>
    </source>
</reference>
<dbReference type="CDD" id="cd13128">
    <property type="entry name" value="MATE_Wzx_like"/>
    <property type="match status" value="1"/>
</dbReference>
<keyword evidence="4 6" id="KW-1133">Transmembrane helix</keyword>
<proteinExistence type="predicted"/>
<feature type="transmembrane region" description="Helical" evidence="6">
    <location>
        <begin position="21"/>
        <end position="40"/>
    </location>
</feature>
<keyword evidence="2" id="KW-1003">Cell membrane</keyword>
<evidence type="ECO:0000256" key="3">
    <source>
        <dbReference type="ARBA" id="ARBA00022692"/>
    </source>
</evidence>
<protein>
    <recommendedName>
        <fullName evidence="9">Polysaccharide biosynthesis protein C-terminal domain-containing protein</fullName>
    </recommendedName>
</protein>
<keyword evidence="8" id="KW-1185">Reference proteome</keyword>
<dbReference type="EMBL" id="JRLY01000024">
    <property type="protein sequence ID" value="KGO91168.1"/>
    <property type="molecule type" value="Genomic_DNA"/>
</dbReference>
<evidence type="ECO:0000313" key="8">
    <source>
        <dbReference type="Proteomes" id="UP000030111"/>
    </source>
</evidence>
<feature type="transmembrane region" description="Helical" evidence="6">
    <location>
        <begin position="337"/>
        <end position="358"/>
    </location>
</feature>
<evidence type="ECO:0000256" key="2">
    <source>
        <dbReference type="ARBA" id="ARBA00022475"/>
    </source>
</evidence>